<dbReference type="Gene3D" id="2.120.10.80">
    <property type="entry name" value="Kelch-type beta propeller"/>
    <property type="match status" value="1"/>
</dbReference>
<feature type="compositionally biased region" description="Low complexity" evidence="3">
    <location>
        <begin position="502"/>
        <end position="517"/>
    </location>
</feature>
<evidence type="ECO:0000256" key="2">
    <source>
        <dbReference type="ARBA" id="ARBA00023004"/>
    </source>
</evidence>
<dbReference type="InterPro" id="IPR015915">
    <property type="entry name" value="Kelch-typ_b-propeller"/>
</dbReference>
<evidence type="ECO:0000256" key="1">
    <source>
        <dbReference type="ARBA" id="ARBA00022737"/>
    </source>
</evidence>
<evidence type="ECO:0000256" key="5">
    <source>
        <dbReference type="SAM" id="SignalP"/>
    </source>
</evidence>
<name>A0A8H6NUP6_9PEZI</name>
<dbReference type="AlphaFoldDB" id="A0A8H6NUP6"/>
<keyword evidence="4" id="KW-0812">Transmembrane</keyword>
<dbReference type="GO" id="GO:0019760">
    <property type="term" value="P:glucosinolate metabolic process"/>
    <property type="evidence" value="ECO:0007669"/>
    <property type="project" value="UniProtKB-ARBA"/>
</dbReference>
<dbReference type="InterPro" id="IPR011043">
    <property type="entry name" value="Gal_Oxase/kelch_b-propeller"/>
</dbReference>
<dbReference type="Pfam" id="PF24681">
    <property type="entry name" value="Kelch_KLHDC2_KLHL20_DRC7"/>
    <property type="match status" value="1"/>
</dbReference>
<feature type="chain" id="PRO_5034705220" evidence="5">
    <location>
        <begin position="23"/>
        <end position="580"/>
    </location>
</feature>
<feature type="transmembrane region" description="Helical" evidence="4">
    <location>
        <begin position="468"/>
        <end position="493"/>
    </location>
</feature>
<sequence length="580" mass="62028">MVSRSFTAALLAVGQLATTCMASSTGQWDAPSADEYLRRVFPRTSVIGNYLYFDGGEVSQLVDGKNLTFRASNPVNSTLSLDLSTSWTPSKVVMKQTQKGSAPKMMRQAIFTDKSSNAFYIWGGFASYDGKPPDPQLWKFDTDSKGGGAWSTEIKPGHDSFTKLTRSQGGVYVSTPDSGFYFGGFSQKTSDPNPNGPVPGYLQFNFTSRAQAWTNSTDKVPYSQYGTIVGGAAHYVSSFGPNGLIMLFGGGEHIIGDGQASDNVGYLSFGTLYFMDPVTKVWYSQKTSGTAPSPRMWHCAVGAEGSDGTYEIFIFGGSNTAADTAYDEVYILSLPGFVWTKANYESASPRDCMGCALAGQRQMITIGGINRKLGVPTFFKNRDPFPQGLGIFDLTELKWKDQYDAGAANYQSPAAVKAWYDEGADTRIRNLDKVEYTSNDVAQLFSKENSGTGSGSGSDDDDSGSSNVGAIAGGVVGGVVGVALIGAAAWFFVRRRKRQQGQVGSDPATAEAAPYAAGHQQHGYSPVPPTLAPSELAGDRDYQTPPPPQAAKANAKLTPELDSNPNPTTFYELDGSGTHK</sequence>
<organism evidence="6 7">
    <name type="scientific">Colletotrichum musicola</name>
    <dbReference type="NCBI Taxonomy" id="2175873"/>
    <lineage>
        <taxon>Eukaryota</taxon>
        <taxon>Fungi</taxon>
        <taxon>Dikarya</taxon>
        <taxon>Ascomycota</taxon>
        <taxon>Pezizomycotina</taxon>
        <taxon>Sordariomycetes</taxon>
        <taxon>Hypocreomycetidae</taxon>
        <taxon>Glomerellales</taxon>
        <taxon>Glomerellaceae</taxon>
        <taxon>Colletotrichum</taxon>
        <taxon>Colletotrichum orchidearum species complex</taxon>
    </lineage>
</organism>
<dbReference type="EMBL" id="WIGM01000059">
    <property type="protein sequence ID" value="KAF6842810.1"/>
    <property type="molecule type" value="Genomic_DNA"/>
</dbReference>
<keyword evidence="7" id="KW-1185">Reference proteome</keyword>
<proteinExistence type="predicted"/>
<feature type="signal peptide" evidence="5">
    <location>
        <begin position="1"/>
        <end position="22"/>
    </location>
</feature>
<dbReference type="SUPFAM" id="SSF50965">
    <property type="entry name" value="Galactose oxidase, central domain"/>
    <property type="match status" value="1"/>
</dbReference>
<dbReference type="PANTHER" id="PTHR47435">
    <property type="entry name" value="KELCH REPEAT PROTEIN (AFU_ORTHOLOGUE AFUA_5G12780)"/>
    <property type="match status" value="1"/>
</dbReference>
<dbReference type="PANTHER" id="PTHR47435:SF4">
    <property type="entry name" value="KELCH REPEAT PROTEIN (AFU_ORTHOLOGUE AFUA_5G12780)"/>
    <property type="match status" value="1"/>
</dbReference>
<dbReference type="Proteomes" id="UP000639643">
    <property type="component" value="Unassembled WGS sequence"/>
</dbReference>
<evidence type="ECO:0000256" key="3">
    <source>
        <dbReference type="SAM" id="MobiDB-lite"/>
    </source>
</evidence>
<reference evidence="6" key="1">
    <citation type="journal article" date="2020" name="Phytopathology">
        <title>Genome Sequence Resources of Colletotrichum truncatum, C. plurivorum, C. musicola, and C. sojae: Four Species Pathogenic to Soybean (Glycine max).</title>
        <authorList>
            <person name="Rogerio F."/>
            <person name="Boufleur T.R."/>
            <person name="Ciampi-Guillardi M."/>
            <person name="Sukno S.A."/>
            <person name="Thon M.R."/>
            <person name="Massola Junior N.S."/>
            <person name="Baroncelli R."/>
        </authorList>
    </citation>
    <scope>NUCLEOTIDE SEQUENCE</scope>
    <source>
        <strain evidence="6">LFN0074</strain>
    </source>
</reference>
<dbReference type="SUPFAM" id="SSF117281">
    <property type="entry name" value="Kelch motif"/>
    <property type="match status" value="1"/>
</dbReference>
<evidence type="ECO:0000313" key="7">
    <source>
        <dbReference type="Proteomes" id="UP000639643"/>
    </source>
</evidence>
<feature type="region of interest" description="Disordered" evidence="3">
    <location>
        <begin position="445"/>
        <end position="465"/>
    </location>
</feature>
<dbReference type="OrthoDB" id="540004at2759"/>
<keyword evidence="4" id="KW-1133">Transmembrane helix</keyword>
<accession>A0A8H6NUP6</accession>
<keyword evidence="4" id="KW-0472">Membrane</keyword>
<feature type="region of interest" description="Disordered" evidence="3">
    <location>
        <begin position="502"/>
        <end position="580"/>
    </location>
</feature>
<keyword evidence="2" id="KW-0408">Iron</keyword>
<gene>
    <name evidence="6" type="ORF">CMUS01_02736</name>
</gene>
<evidence type="ECO:0000313" key="6">
    <source>
        <dbReference type="EMBL" id="KAF6842810.1"/>
    </source>
</evidence>
<keyword evidence="5" id="KW-0732">Signal</keyword>
<protein>
    <submittedName>
        <fullName evidence="6">Kelch repeat protein</fullName>
    </submittedName>
</protein>
<keyword evidence="1" id="KW-0677">Repeat</keyword>
<evidence type="ECO:0000256" key="4">
    <source>
        <dbReference type="SAM" id="Phobius"/>
    </source>
</evidence>
<comment type="caution">
    <text evidence="6">The sequence shown here is derived from an EMBL/GenBank/DDBJ whole genome shotgun (WGS) entry which is preliminary data.</text>
</comment>